<accession>A0A839N8Y3</accession>
<name>A0A839N8Y3_9MICO</name>
<comment type="caution">
    <text evidence="1">The sequence shown here is derived from an EMBL/GenBank/DDBJ whole genome shotgun (WGS) entry which is preliminary data.</text>
</comment>
<evidence type="ECO:0000313" key="2">
    <source>
        <dbReference type="Proteomes" id="UP000559182"/>
    </source>
</evidence>
<gene>
    <name evidence="1" type="ORF">FHU39_004280</name>
</gene>
<dbReference type="Gene3D" id="2.50.20.20">
    <property type="match status" value="1"/>
</dbReference>
<proteinExistence type="predicted"/>
<sequence length="184" mass="19132">MTENTGAHGAFTADGVVSFAEDGTATERMVEHVGAKKANLLYVGDVLYLQVPSDGSGWIAVRPDGTDALSRQLAPLLSAMRQSEGGRAGGTTDVTWKVTASTPSAVTYRTHLTAAQVKAQATKLGTSKLVKVPASGEDIIEVVSSAQLLLSMQVVANAKTTLQAKYSHWGPAIKITAPPDSVPA</sequence>
<dbReference type="Proteomes" id="UP000559182">
    <property type="component" value="Unassembled WGS sequence"/>
</dbReference>
<reference evidence="1 2" key="1">
    <citation type="submission" date="2020-08" db="EMBL/GenBank/DDBJ databases">
        <title>Sequencing the genomes of 1000 actinobacteria strains.</title>
        <authorList>
            <person name="Klenk H.-P."/>
        </authorList>
    </citation>
    <scope>NUCLEOTIDE SEQUENCE [LARGE SCALE GENOMIC DNA]</scope>
    <source>
        <strain evidence="1 2">DSM 105369</strain>
    </source>
</reference>
<dbReference type="EMBL" id="JACHVQ010000005">
    <property type="protein sequence ID" value="MBB2894238.1"/>
    <property type="molecule type" value="Genomic_DNA"/>
</dbReference>
<organism evidence="1 2">
    <name type="scientific">Flexivirga oryzae</name>
    <dbReference type="NCBI Taxonomy" id="1794944"/>
    <lineage>
        <taxon>Bacteria</taxon>
        <taxon>Bacillati</taxon>
        <taxon>Actinomycetota</taxon>
        <taxon>Actinomycetes</taxon>
        <taxon>Micrococcales</taxon>
        <taxon>Dermacoccaceae</taxon>
        <taxon>Flexivirga</taxon>
    </lineage>
</organism>
<keyword evidence="2" id="KW-1185">Reference proteome</keyword>
<evidence type="ECO:0000313" key="1">
    <source>
        <dbReference type="EMBL" id="MBB2894238.1"/>
    </source>
</evidence>
<dbReference type="AlphaFoldDB" id="A0A839N8Y3"/>
<protein>
    <submittedName>
        <fullName evidence="1">Uncharacterized protein</fullName>
    </submittedName>
</protein>
<dbReference type="RefSeq" id="WP_183322711.1">
    <property type="nucleotide sequence ID" value="NZ_JACHVQ010000005.1"/>
</dbReference>